<sequence>MSVCIYCGQEGKVTREHILPSFIYKYQYSTSSEKTIGWQEKSKKIISDEAKIKDVCDHCNNVILSELDGYVKNMLEHSGFFTQCFLKEQVNINYNYSLISRWLLKVAFNSSRASEKKLDFFDKYKDIILGQDSDLSGFAISAGLLKPLKLTPSEVEKYGHDLNTDPSGYANPFFGRISWVEFESSECAVKQIVIGAAIFHIIAFNTDLLRARKKALIKEYLEVFKGMALIRKNESKINITQTPLTFIDSMKNHMLRREVEPYLIELSKNFN</sequence>
<proteinExistence type="predicted"/>
<evidence type="ECO:0000313" key="1">
    <source>
        <dbReference type="EMBL" id="QIZ51715.1"/>
    </source>
</evidence>
<dbReference type="AlphaFoldDB" id="A0AAE6Z1L8"/>
<organism evidence="1 2">
    <name type="scientific">Dickeya zeae</name>
    <dbReference type="NCBI Taxonomy" id="204042"/>
    <lineage>
        <taxon>Bacteria</taxon>
        <taxon>Pseudomonadati</taxon>
        <taxon>Pseudomonadota</taxon>
        <taxon>Gammaproteobacteria</taxon>
        <taxon>Enterobacterales</taxon>
        <taxon>Pectobacteriaceae</taxon>
        <taxon>Dickeya</taxon>
    </lineage>
</organism>
<reference evidence="1 2" key="1">
    <citation type="submission" date="2018-11" db="EMBL/GenBank/DDBJ databases">
        <title>Complete genome sequence of Dickeya zeae strain CE1 infecting Canna edulis Ker-Gawl. in China.</title>
        <authorList>
            <person name="Zhang J."/>
            <person name="Lin B."/>
            <person name="Shen H."/>
            <person name="Jiang S."/>
            <person name="Pu X."/>
            <person name="Sun D."/>
        </authorList>
    </citation>
    <scope>NUCLEOTIDE SEQUENCE [LARGE SCALE GENOMIC DNA]</scope>
    <source>
        <strain evidence="1 2">CE1</strain>
    </source>
</reference>
<evidence type="ECO:0008006" key="3">
    <source>
        <dbReference type="Google" id="ProtNLM"/>
    </source>
</evidence>
<dbReference type="Proteomes" id="UP000500801">
    <property type="component" value="Chromosome"/>
</dbReference>
<gene>
    <name evidence="1" type="ORF">DWG24_13600</name>
</gene>
<accession>A0AAE6Z1L8</accession>
<dbReference type="RefSeq" id="WP_168362920.1">
    <property type="nucleotide sequence ID" value="NZ_CP033622.1"/>
</dbReference>
<name>A0AAE6Z1L8_9GAMM</name>
<protein>
    <recommendedName>
        <fullName evidence="3">HNH endonuclease</fullName>
    </recommendedName>
</protein>
<evidence type="ECO:0000313" key="2">
    <source>
        <dbReference type="Proteomes" id="UP000500801"/>
    </source>
</evidence>
<dbReference type="EMBL" id="CP033622">
    <property type="protein sequence ID" value="QIZ51715.1"/>
    <property type="molecule type" value="Genomic_DNA"/>
</dbReference>